<dbReference type="PANTHER" id="PTHR35038:SF8">
    <property type="entry name" value="C-TYPE POLYHEME CYTOCHROME OMCC"/>
    <property type="match status" value="1"/>
</dbReference>
<dbReference type="Pfam" id="PF13435">
    <property type="entry name" value="Cytochrome_C554"/>
    <property type="match status" value="1"/>
</dbReference>
<dbReference type="Gene3D" id="1.25.40.10">
    <property type="entry name" value="Tetratricopeptide repeat domain"/>
    <property type="match status" value="1"/>
</dbReference>
<dbReference type="Pfam" id="PF14559">
    <property type="entry name" value="TPR_19"/>
    <property type="match status" value="1"/>
</dbReference>
<dbReference type="InterPro" id="IPR010679">
    <property type="entry name" value="DUF1254"/>
</dbReference>
<protein>
    <submittedName>
        <fullName evidence="7">PEP-CTERM system TPR-repeat lipoprotein</fullName>
    </submittedName>
</protein>
<dbReference type="InterPro" id="IPR010177">
    <property type="entry name" value="Paired_CXXCH_1"/>
</dbReference>
<feature type="chain" id="PRO_5046173884" evidence="3">
    <location>
        <begin position="30"/>
        <end position="919"/>
    </location>
</feature>
<name>A0ABZ0SEY7_9GAMM</name>
<dbReference type="Gene3D" id="1.10.1130.10">
    <property type="entry name" value="Flavocytochrome C3, Chain A"/>
    <property type="match status" value="1"/>
</dbReference>
<dbReference type="Gene3D" id="1.10.780.10">
    <property type="entry name" value="Hydroxylamine Oxidoreductase, Chain A, domain 1"/>
    <property type="match status" value="1"/>
</dbReference>
<evidence type="ECO:0000259" key="4">
    <source>
        <dbReference type="Pfam" id="PF06863"/>
    </source>
</evidence>
<dbReference type="Pfam" id="PF06863">
    <property type="entry name" value="DUF1254"/>
    <property type="match status" value="1"/>
</dbReference>
<dbReference type="InterPro" id="IPR011990">
    <property type="entry name" value="TPR-like_helical_dom_sf"/>
</dbReference>
<dbReference type="EMBL" id="CP121472">
    <property type="protein sequence ID" value="WPL19234.1"/>
    <property type="molecule type" value="Genomic_DNA"/>
</dbReference>
<dbReference type="SUPFAM" id="SSF48452">
    <property type="entry name" value="TPR-like"/>
    <property type="match status" value="1"/>
</dbReference>
<dbReference type="InterPro" id="IPR051829">
    <property type="entry name" value="Multiheme_Cytochr_ET"/>
</dbReference>
<keyword evidence="2" id="KW-0802">TPR repeat</keyword>
<dbReference type="InterPro" id="IPR037050">
    <property type="entry name" value="DUF1254_sf"/>
</dbReference>
<dbReference type="Proteomes" id="UP001432180">
    <property type="component" value="Chromosome"/>
</dbReference>
<keyword evidence="1 3" id="KW-0732">Signal</keyword>
<dbReference type="InterPro" id="IPR019734">
    <property type="entry name" value="TPR_rpt"/>
</dbReference>
<evidence type="ECO:0000256" key="1">
    <source>
        <dbReference type="ARBA" id="ARBA00022729"/>
    </source>
</evidence>
<reference evidence="7 8" key="1">
    <citation type="journal article" date="2023" name="Microorganisms">
        <title>Thiorhodovibrio frisius and Trv. litoralis spp. nov., Two Novel Members from a Clade of Fastidious Purple Sulfur Bacteria That Exhibit Unique Red-Shifted Light-Harvesting Capabilities.</title>
        <authorList>
            <person name="Methner A."/>
            <person name="Kuzyk S.B."/>
            <person name="Petersen J."/>
            <person name="Bauer S."/>
            <person name="Brinkmann H."/>
            <person name="Sichau K."/>
            <person name="Wanner G."/>
            <person name="Wolf J."/>
            <person name="Neumann-Schaal M."/>
            <person name="Henke P."/>
            <person name="Tank M."/>
            <person name="Sproer C."/>
            <person name="Bunk B."/>
            <person name="Overmann J."/>
        </authorList>
    </citation>
    <scope>NUCLEOTIDE SEQUENCE [LARGE SCALE GENOMIC DNA]</scope>
    <source>
        <strain evidence="7 8">DSM 6702</strain>
    </source>
</reference>
<evidence type="ECO:0000313" key="7">
    <source>
        <dbReference type="EMBL" id="WPL19234.1"/>
    </source>
</evidence>
<dbReference type="Pfam" id="PF09699">
    <property type="entry name" value="Paired_CXXCH_1"/>
    <property type="match status" value="1"/>
</dbReference>
<dbReference type="RefSeq" id="WP_328984983.1">
    <property type="nucleotide sequence ID" value="NZ_CP121472.1"/>
</dbReference>
<organism evidence="7 8">
    <name type="scientific">Thiorhodovibrio winogradskyi</name>
    <dbReference type="NCBI Taxonomy" id="77007"/>
    <lineage>
        <taxon>Bacteria</taxon>
        <taxon>Pseudomonadati</taxon>
        <taxon>Pseudomonadota</taxon>
        <taxon>Gammaproteobacteria</taxon>
        <taxon>Chromatiales</taxon>
        <taxon>Chromatiaceae</taxon>
        <taxon>Thiorhodovibrio</taxon>
    </lineage>
</organism>
<dbReference type="SMART" id="SM00028">
    <property type="entry name" value="TPR"/>
    <property type="match status" value="3"/>
</dbReference>
<feature type="domain" description="Cytochrome c-552/4" evidence="6">
    <location>
        <begin position="336"/>
        <end position="373"/>
    </location>
</feature>
<gene>
    <name evidence="7" type="ORF">Thiowin_04344</name>
</gene>
<dbReference type="InterPro" id="IPR023155">
    <property type="entry name" value="Cyt_c-552/4"/>
</dbReference>
<feature type="domain" description="DUF1254" evidence="4">
    <location>
        <begin position="76"/>
        <end position="150"/>
    </location>
</feature>
<feature type="repeat" description="TPR" evidence="2">
    <location>
        <begin position="812"/>
        <end position="845"/>
    </location>
</feature>
<proteinExistence type="predicted"/>
<keyword evidence="7" id="KW-0449">Lipoprotein</keyword>
<feature type="domain" description="Doubled CXXCH motif" evidence="5">
    <location>
        <begin position="495"/>
        <end position="523"/>
    </location>
</feature>
<accession>A0ABZ0SEY7</accession>
<evidence type="ECO:0000313" key="8">
    <source>
        <dbReference type="Proteomes" id="UP001432180"/>
    </source>
</evidence>
<sequence length="919" mass="101146">MTKRTRLTSLVTLGCITALLALPQIQAHAQDKISAEEARAIAVDAYLYFYPLVSMDITRLQSTNIEPGKEFAKGPMNMFVSVPEYPPADLKVVVRVNFDTLYSVAWLDLTKEPLIVSAPDTDGRYYLLPMLDMWTDVFASPGWRTTGTQAPEGARMTAFVIENAMHLKHYTIRCILTGVLLAWAAHAAADAEPTYVGRAQCATCHAEENARWSGSHHDLAMQEASDTSVLGDFDDARFEQFGVTSRFYRQDGVFMVRTEGPDGALHDYPIKYTFGVYPLQQYLIAFPGGRLQALDIAWDSRPEAEGGQRWMHLHPDDPVRHDDVLHWTGPNLNWNFMCADCHSTNLRKGYDPASDSYHSTWSEIDVSCEACHGPGSRHLEWAAATGRGETSDIPEYGLTVRFDERAGVAWRIDPDTGLPKRSKPRTSAKEIHVCARCHSRRSQMTDDMVAGQPFLDGFQPALLTEGLYYPDGQMQDEVYVWGSFLQSKMHQAGVTCSDCHDPHAADLRVPGGDATCVQCHAPARYASTAHHFHPPDSRGASCIECHMPPTTFMVVDARHDHSFRIPRPDLSLTMGTPNACTQCHADQTDAWAARHTATWYGEAPQPLAQSAQAMQAARAGHPAAGQMLQAIAANPAQPAITRATALQALADYPDNAMLTQVQQSLNSPDPLLRLGALHALATLGPTQRRLAVPLLGDANKAIRIEAARLLAGLPTEAFTPQEKERLAQGIEEYIAVQTFNAERPEAQVNLGVLYADLGRYQEAEQAYRQAIAQQPQFVPASVNLALLLSERGQEPAAERLLRQGLTRNPDSADLHHALGLSLVRQQRLESALVALAKAAELAPNNLRYGYVHAVALQANDQIAAAIQVLERLDQQSPANLDILSALVNYHRQIGEDAKALEYARRLPQQTPANPAARSP</sequence>
<dbReference type="PANTHER" id="PTHR35038">
    <property type="entry name" value="DISSIMILATORY SULFITE REDUCTASE SIRA"/>
    <property type="match status" value="1"/>
</dbReference>
<dbReference type="Gene3D" id="2.60.40.1610">
    <property type="entry name" value="Domain of unknown function DUF1254"/>
    <property type="match status" value="1"/>
</dbReference>
<evidence type="ECO:0000256" key="3">
    <source>
        <dbReference type="SAM" id="SignalP"/>
    </source>
</evidence>
<evidence type="ECO:0000259" key="6">
    <source>
        <dbReference type="Pfam" id="PF13435"/>
    </source>
</evidence>
<evidence type="ECO:0000256" key="2">
    <source>
        <dbReference type="PROSITE-ProRule" id="PRU00339"/>
    </source>
</evidence>
<dbReference type="SUPFAM" id="SSF48695">
    <property type="entry name" value="Multiheme cytochromes"/>
    <property type="match status" value="1"/>
</dbReference>
<evidence type="ECO:0000259" key="5">
    <source>
        <dbReference type="Pfam" id="PF09699"/>
    </source>
</evidence>
<dbReference type="PROSITE" id="PS50005">
    <property type="entry name" value="TPR"/>
    <property type="match status" value="2"/>
</dbReference>
<feature type="repeat" description="TPR" evidence="2">
    <location>
        <begin position="744"/>
        <end position="777"/>
    </location>
</feature>
<dbReference type="PROSITE" id="PS50293">
    <property type="entry name" value="TPR_REGION"/>
    <property type="match status" value="1"/>
</dbReference>
<dbReference type="InterPro" id="IPR036280">
    <property type="entry name" value="Multihaem_cyt_sf"/>
</dbReference>
<feature type="signal peptide" evidence="3">
    <location>
        <begin position="1"/>
        <end position="29"/>
    </location>
</feature>
<keyword evidence="8" id="KW-1185">Reference proteome</keyword>
<dbReference type="SUPFAM" id="SSF160935">
    <property type="entry name" value="VPA0735-like"/>
    <property type="match status" value="1"/>
</dbReference>